<evidence type="ECO:0000313" key="3">
    <source>
        <dbReference type="Proteomes" id="UP000031599"/>
    </source>
</evidence>
<evidence type="ECO:0000313" key="2">
    <source>
        <dbReference type="EMBL" id="KIG14051.1"/>
    </source>
</evidence>
<gene>
    <name evidence="2" type="ORF">DB30_07318</name>
</gene>
<name>A0A0C2CS90_9BACT</name>
<sequence length="332" mass="36333">MDPVDHGDINAPAPGVSPEAVPVPELSLSCGDWLYHPAELSYHLTQGECTEDSCTFDYDPDGILMTRIIGSYDRDSGDFEWTVSYHPDHWRVTTTVSGNAVLTDTGGENSTFTRTTTDVLAVETVESVSLVRDGCTLDTVTTRDGVDYSLSGTFDDETFGFTKDYLRMWGGELATSTGSLPTLAPSAEDYSIDIAPSPDFAPFRWGYDESGWEVAGVHEGRFQRQSPLLDESLNGEWNLKLNGSLYREFQVNDGNGGWAVYAWQIDYAGDGKGVYEREIEVIDENNNSSWEGEWCEIEFVDGACSVGDCDVGPGGGDCPDVFLQAFVYGLQG</sequence>
<protein>
    <submittedName>
        <fullName evidence="2">Uncharacterized protein</fullName>
    </submittedName>
</protein>
<proteinExistence type="predicted"/>
<organism evidence="2 3">
    <name type="scientific">Enhygromyxa salina</name>
    <dbReference type="NCBI Taxonomy" id="215803"/>
    <lineage>
        <taxon>Bacteria</taxon>
        <taxon>Pseudomonadati</taxon>
        <taxon>Myxococcota</taxon>
        <taxon>Polyangia</taxon>
        <taxon>Nannocystales</taxon>
        <taxon>Nannocystaceae</taxon>
        <taxon>Enhygromyxa</taxon>
    </lineage>
</organism>
<evidence type="ECO:0000256" key="1">
    <source>
        <dbReference type="SAM" id="MobiDB-lite"/>
    </source>
</evidence>
<dbReference type="Proteomes" id="UP000031599">
    <property type="component" value="Unassembled WGS sequence"/>
</dbReference>
<accession>A0A0C2CS90</accession>
<dbReference type="AlphaFoldDB" id="A0A0C2CS90"/>
<comment type="caution">
    <text evidence="2">The sequence shown here is derived from an EMBL/GenBank/DDBJ whole genome shotgun (WGS) entry which is preliminary data.</text>
</comment>
<dbReference type="EMBL" id="JMCC02000081">
    <property type="protein sequence ID" value="KIG14051.1"/>
    <property type="molecule type" value="Genomic_DNA"/>
</dbReference>
<feature type="region of interest" description="Disordered" evidence="1">
    <location>
        <begin position="1"/>
        <end position="22"/>
    </location>
</feature>
<reference evidence="2 3" key="1">
    <citation type="submission" date="2014-12" db="EMBL/GenBank/DDBJ databases">
        <title>Genome assembly of Enhygromyxa salina DSM 15201.</title>
        <authorList>
            <person name="Sharma G."/>
            <person name="Subramanian S."/>
        </authorList>
    </citation>
    <scope>NUCLEOTIDE SEQUENCE [LARGE SCALE GENOMIC DNA]</scope>
    <source>
        <strain evidence="2 3">DSM 15201</strain>
    </source>
</reference>